<dbReference type="EMBL" id="JANKHH010000001">
    <property type="protein sequence ID" value="MCR2832397.1"/>
    <property type="molecule type" value="Genomic_DNA"/>
</dbReference>
<dbReference type="Proteomes" id="UP001206067">
    <property type="component" value="Unassembled WGS sequence"/>
</dbReference>
<keyword evidence="1" id="KW-0472">Membrane</keyword>
<evidence type="ECO:0000256" key="1">
    <source>
        <dbReference type="SAM" id="Phobius"/>
    </source>
</evidence>
<proteinExistence type="predicted"/>
<keyword evidence="1" id="KW-1133">Transmembrane helix</keyword>
<feature type="transmembrane region" description="Helical" evidence="1">
    <location>
        <begin position="21"/>
        <end position="40"/>
    </location>
</feature>
<keyword evidence="3" id="KW-1185">Reference proteome</keyword>
<gene>
    <name evidence="2" type="ORF">NSO95_00440</name>
</gene>
<reference evidence="2 3" key="1">
    <citation type="submission" date="2022-08" db="EMBL/GenBank/DDBJ databases">
        <title>Polyphasic taxonomy analysis of Qipengyuania sp.RS5-5.</title>
        <authorList>
            <person name="Xamxidin M."/>
            <person name="Wu M."/>
        </authorList>
    </citation>
    <scope>NUCLEOTIDE SEQUENCE [LARGE SCALE GENOMIC DNA]</scope>
    <source>
        <strain evidence="2 3">RS5-5</strain>
    </source>
</reference>
<sequence>MSQWELLVTEGHVRAARWRKALPVLLGAAIGTIVLGAVLARSLPESQSSHRVYDAKATFAAAQRNAVSAFLQNNAEAIANLPSQTEEALTPDDLQMSLVAALENLNQNESLPAAVTVENAENFWQANWPANTIHAVEDGRTILVGAYVNVAYQVPGYNAPPELRRSFWIFRRPEASWIWRDRDGPGWTYQCLAVPGAQPCGENAVDPAAIPNTMSGLLPSQAFEVQP</sequence>
<evidence type="ECO:0000313" key="3">
    <source>
        <dbReference type="Proteomes" id="UP001206067"/>
    </source>
</evidence>
<accession>A0ABT1XPK1</accession>
<keyword evidence="1" id="KW-0812">Transmembrane</keyword>
<dbReference type="RefSeq" id="WP_257594162.1">
    <property type="nucleotide sequence ID" value="NZ_JANKHH010000001.1"/>
</dbReference>
<protein>
    <recommendedName>
        <fullName evidence="4">DUF2939 domain-containing protein</fullName>
    </recommendedName>
</protein>
<name>A0ABT1XPK1_9SPHN</name>
<organism evidence="2 3">
    <name type="scientific">Parerythrobacter lacustris</name>
    <dbReference type="NCBI Taxonomy" id="2969984"/>
    <lineage>
        <taxon>Bacteria</taxon>
        <taxon>Pseudomonadati</taxon>
        <taxon>Pseudomonadota</taxon>
        <taxon>Alphaproteobacteria</taxon>
        <taxon>Sphingomonadales</taxon>
        <taxon>Erythrobacteraceae</taxon>
        <taxon>Parerythrobacter</taxon>
    </lineage>
</organism>
<evidence type="ECO:0008006" key="4">
    <source>
        <dbReference type="Google" id="ProtNLM"/>
    </source>
</evidence>
<evidence type="ECO:0000313" key="2">
    <source>
        <dbReference type="EMBL" id="MCR2832397.1"/>
    </source>
</evidence>
<comment type="caution">
    <text evidence="2">The sequence shown here is derived from an EMBL/GenBank/DDBJ whole genome shotgun (WGS) entry which is preliminary data.</text>
</comment>